<comment type="similarity">
    <text evidence="2 7">Belongs to the AB hydrolase superfamily. Lipase family.</text>
</comment>
<dbReference type="GO" id="GO:0005615">
    <property type="term" value="C:extracellular space"/>
    <property type="evidence" value="ECO:0007669"/>
    <property type="project" value="TreeGrafter"/>
</dbReference>
<evidence type="ECO:0000256" key="4">
    <source>
        <dbReference type="ARBA" id="ARBA00022553"/>
    </source>
</evidence>
<dbReference type="FunFam" id="3.40.50.1820:FF:000227">
    <property type="entry name" value="Yolk protein 2"/>
    <property type="match status" value="1"/>
</dbReference>
<feature type="compositionally biased region" description="Low complexity" evidence="8">
    <location>
        <begin position="456"/>
        <end position="469"/>
    </location>
</feature>
<evidence type="ECO:0000256" key="8">
    <source>
        <dbReference type="SAM" id="MobiDB-lite"/>
    </source>
</evidence>
<gene>
    <name evidence="10" type="primary">Dyak\GE15420</name>
    <name evidence="10" type="synonym">dyak_GLEANR_16937</name>
    <name evidence="10" type="synonym">GE15420</name>
    <name evidence="10" type="ORF">Dyak_GE15420</name>
</gene>
<dbReference type="InterPro" id="IPR029058">
    <property type="entry name" value="AB_hydrolase_fold"/>
</dbReference>
<dbReference type="OrthoDB" id="6770740at2759"/>
<evidence type="ECO:0000256" key="2">
    <source>
        <dbReference type="ARBA" id="ARBA00010701"/>
    </source>
</evidence>
<reference evidence="10 11" key="1">
    <citation type="journal article" date="2007" name="Nature">
        <title>Evolution of genes and genomes on the Drosophila phylogeny.</title>
        <authorList>
            <consortium name="Drosophila 12 Genomes Consortium"/>
            <person name="Clark A.G."/>
            <person name="Eisen M.B."/>
            <person name="Smith D.R."/>
            <person name="Bergman C.M."/>
            <person name="Oliver B."/>
            <person name="Markow T.A."/>
            <person name="Kaufman T.C."/>
            <person name="Kellis M."/>
            <person name="Gelbart W."/>
            <person name="Iyer V.N."/>
            <person name="Pollard D.A."/>
            <person name="Sackton T.B."/>
            <person name="Larracuente A.M."/>
            <person name="Singh N.D."/>
            <person name="Abad J.P."/>
            <person name="Abt D.N."/>
            <person name="Adryan B."/>
            <person name="Aguade M."/>
            <person name="Akashi H."/>
            <person name="Anderson W.W."/>
            <person name="Aquadro C.F."/>
            <person name="Ardell D.H."/>
            <person name="Arguello R."/>
            <person name="Artieri C.G."/>
            <person name="Barbash D.A."/>
            <person name="Barker D."/>
            <person name="Barsanti P."/>
            <person name="Batterham P."/>
            <person name="Batzoglou S."/>
            <person name="Begun D."/>
            <person name="Bhutkar A."/>
            <person name="Blanco E."/>
            <person name="Bosak S.A."/>
            <person name="Bradley R.K."/>
            <person name="Brand A.D."/>
            <person name="Brent M.R."/>
            <person name="Brooks A.N."/>
            <person name="Brown R.H."/>
            <person name="Butlin R.K."/>
            <person name="Caggese C."/>
            <person name="Calvi B.R."/>
            <person name="Bernardo de Carvalho A."/>
            <person name="Caspi A."/>
            <person name="Castrezana S."/>
            <person name="Celniker S.E."/>
            <person name="Chang J.L."/>
            <person name="Chapple C."/>
            <person name="Chatterji S."/>
            <person name="Chinwalla A."/>
            <person name="Civetta A."/>
            <person name="Clifton S.W."/>
            <person name="Comeron J.M."/>
            <person name="Costello J.C."/>
            <person name="Coyne J.A."/>
            <person name="Daub J."/>
            <person name="David R.G."/>
            <person name="Delcher A.L."/>
            <person name="Delehaunty K."/>
            <person name="Do C.B."/>
            <person name="Ebling H."/>
            <person name="Edwards K."/>
            <person name="Eickbush T."/>
            <person name="Evans J.D."/>
            <person name="Filipski A."/>
            <person name="Findeiss S."/>
            <person name="Freyhult E."/>
            <person name="Fulton L."/>
            <person name="Fulton R."/>
            <person name="Garcia A.C."/>
            <person name="Gardiner A."/>
            <person name="Garfield D.A."/>
            <person name="Garvin B.E."/>
            <person name="Gibson G."/>
            <person name="Gilbert D."/>
            <person name="Gnerre S."/>
            <person name="Godfrey J."/>
            <person name="Good R."/>
            <person name="Gotea V."/>
            <person name="Gravely B."/>
            <person name="Greenberg A.J."/>
            <person name="Griffiths-Jones S."/>
            <person name="Gross S."/>
            <person name="Guigo R."/>
            <person name="Gustafson E.A."/>
            <person name="Haerty W."/>
            <person name="Hahn M.W."/>
            <person name="Halligan D.L."/>
            <person name="Halpern A.L."/>
            <person name="Halter G.M."/>
            <person name="Han M.V."/>
            <person name="Heger A."/>
            <person name="Hillier L."/>
            <person name="Hinrichs A.S."/>
            <person name="Holmes I."/>
            <person name="Hoskins R.A."/>
            <person name="Hubisz M.J."/>
            <person name="Hultmark D."/>
            <person name="Huntley M.A."/>
            <person name="Jaffe D.B."/>
            <person name="Jagadeeshan S."/>
            <person name="Jeck W.R."/>
            <person name="Johnson J."/>
            <person name="Jones C.D."/>
            <person name="Jordan W.C."/>
            <person name="Karpen G.H."/>
            <person name="Kataoka E."/>
            <person name="Keightley P.D."/>
            <person name="Kheradpour P."/>
            <person name="Kirkness E.F."/>
            <person name="Koerich L.B."/>
            <person name="Kristiansen K."/>
            <person name="Kudrna D."/>
            <person name="Kulathinal R.J."/>
            <person name="Kumar S."/>
            <person name="Kwok R."/>
            <person name="Lander E."/>
            <person name="Langley C.H."/>
            <person name="Lapoint R."/>
            <person name="Lazzaro B.P."/>
            <person name="Lee S.J."/>
            <person name="Levesque L."/>
            <person name="Li R."/>
            <person name="Lin C.F."/>
            <person name="Lin M.F."/>
            <person name="Lindblad-Toh K."/>
            <person name="Llopart A."/>
            <person name="Long M."/>
            <person name="Low L."/>
            <person name="Lozovsky E."/>
            <person name="Lu J."/>
            <person name="Luo M."/>
            <person name="Machado C.A."/>
            <person name="Makalowski W."/>
            <person name="Marzo M."/>
            <person name="Matsuda M."/>
            <person name="Matzkin L."/>
            <person name="McAllister B."/>
            <person name="McBride C.S."/>
            <person name="McKernan B."/>
            <person name="McKernan K."/>
            <person name="Mendez-Lago M."/>
            <person name="Minx P."/>
            <person name="Mollenhauer M.U."/>
            <person name="Montooth K."/>
            <person name="Mount S.M."/>
            <person name="Mu X."/>
            <person name="Myers E."/>
            <person name="Negre B."/>
            <person name="Newfeld S."/>
            <person name="Nielsen R."/>
            <person name="Noor M.A."/>
            <person name="O'Grady P."/>
            <person name="Pachter L."/>
            <person name="Papaceit M."/>
            <person name="Parisi M.J."/>
            <person name="Parisi M."/>
            <person name="Parts L."/>
            <person name="Pedersen J.S."/>
            <person name="Pesole G."/>
            <person name="Phillippy A.M."/>
            <person name="Ponting C.P."/>
            <person name="Pop M."/>
            <person name="Porcelli D."/>
            <person name="Powell J.R."/>
            <person name="Prohaska S."/>
            <person name="Pruitt K."/>
            <person name="Puig M."/>
            <person name="Quesneville H."/>
            <person name="Ram K.R."/>
            <person name="Rand D."/>
            <person name="Rasmussen M.D."/>
            <person name="Reed L.K."/>
            <person name="Reenan R."/>
            <person name="Reily A."/>
            <person name="Remington K.A."/>
            <person name="Rieger T.T."/>
            <person name="Ritchie M.G."/>
            <person name="Robin C."/>
            <person name="Rogers Y.H."/>
            <person name="Rohde C."/>
            <person name="Rozas J."/>
            <person name="Rubenfield M.J."/>
            <person name="Ruiz A."/>
            <person name="Russo S."/>
            <person name="Salzberg S.L."/>
            <person name="Sanchez-Gracia A."/>
            <person name="Saranga D.J."/>
            <person name="Sato H."/>
            <person name="Schaeffer S.W."/>
            <person name="Schatz M.C."/>
            <person name="Schlenke T."/>
            <person name="Schwartz R."/>
            <person name="Segarra C."/>
            <person name="Singh R.S."/>
            <person name="Sirot L."/>
            <person name="Sirota M."/>
            <person name="Sisneros N.B."/>
            <person name="Smith C.D."/>
            <person name="Smith T.F."/>
            <person name="Spieth J."/>
            <person name="Stage D.E."/>
            <person name="Stark A."/>
            <person name="Stephan W."/>
            <person name="Strausberg R.L."/>
            <person name="Strempel S."/>
            <person name="Sturgill D."/>
            <person name="Sutton G."/>
            <person name="Sutton G.G."/>
            <person name="Tao W."/>
            <person name="Teichmann S."/>
            <person name="Tobari Y.N."/>
            <person name="Tomimura Y."/>
            <person name="Tsolas J.M."/>
            <person name="Valente V.L."/>
            <person name="Venter E."/>
            <person name="Venter J.C."/>
            <person name="Vicario S."/>
            <person name="Vieira F.G."/>
            <person name="Vilella A.J."/>
            <person name="Villasante A."/>
            <person name="Walenz B."/>
            <person name="Wang J."/>
            <person name="Wasserman M."/>
            <person name="Watts T."/>
            <person name="Wilson D."/>
            <person name="Wilson R.K."/>
            <person name="Wing R.A."/>
            <person name="Wolfner M.F."/>
            <person name="Wong A."/>
            <person name="Wong G.K."/>
            <person name="Wu C.I."/>
            <person name="Wu G."/>
            <person name="Yamamoto D."/>
            <person name="Yang H.P."/>
            <person name="Yang S.P."/>
            <person name="Yorke J.A."/>
            <person name="Yoshida K."/>
            <person name="Zdobnov E."/>
            <person name="Zhang P."/>
            <person name="Zhang Y."/>
            <person name="Zimin A.V."/>
            <person name="Baldwin J."/>
            <person name="Abdouelleil A."/>
            <person name="Abdulkadir J."/>
            <person name="Abebe A."/>
            <person name="Abera B."/>
            <person name="Abreu J."/>
            <person name="Acer S.C."/>
            <person name="Aftuck L."/>
            <person name="Alexander A."/>
            <person name="An P."/>
            <person name="Anderson E."/>
            <person name="Anderson S."/>
            <person name="Arachi H."/>
            <person name="Azer M."/>
            <person name="Bachantsang P."/>
            <person name="Barry A."/>
            <person name="Bayul T."/>
            <person name="Berlin A."/>
            <person name="Bessette D."/>
            <person name="Bloom T."/>
            <person name="Blye J."/>
            <person name="Boguslavskiy L."/>
            <person name="Bonnet C."/>
            <person name="Boukhgalter B."/>
            <person name="Bourzgui I."/>
            <person name="Brown A."/>
            <person name="Cahill P."/>
            <person name="Channer S."/>
            <person name="Cheshatsang Y."/>
            <person name="Chuda L."/>
            <person name="Citroen M."/>
            <person name="Collymore A."/>
            <person name="Cooke P."/>
            <person name="Costello M."/>
            <person name="D'Aco K."/>
            <person name="Daza R."/>
            <person name="De Haan G."/>
            <person name="DeGray S."/>
            <person name="DeMaso C."/>
            <person name="Dhargay N."/>
            <person name="Dooley K."/>
            <person name="Dooley E."/>
            <person name="Doricent M."/>
            <person name="Dorje P."/>
            <person name="Dorjee K."/>
            <person name="Dupes A."/>
            <person name="Elong R."/>
            <person name="Falk J."/>
            <person name="Farina A."/>
            <person name="Faro S."/>
            <person name="Ferguson D."/>
            <person name="Fisher S."/>
            <person name="Foley C.D."/>
            <person name="Franke A."/>
            <person name="Friedrich D."/>
            <person name="Gadbois L."/>
            <person name="Gearin G."/>
            <person name="Gearin C.R."/>
            <person name="Giannoukos G."/>
            <person name="Goode T."/>
            <person name="Graham J."/>
            <person name="Grandbois E."/>
            <person name="Grewal S."/>
            <person name="Gyaltsen K."/>
            <person name="Hafez N."/>
            <person name="Hagos B."/>
            <person name="Hall J."/>
            <person name="Henson C."/>
            <person name="Hollinger A."/>
            <person name="Honan T."/>
            <person name="Huard M.D."/>
            <person name="Hughes L."/>
            <person name="Hurhula B."/>
            <person name="Husby M.E."/>
            <person name="Kamat A."/>
            <person name="Kanga B."/>
            <person name="Kashin S."/>
            <person name="Khazanovich D."/>
            <person name="Kisner P."/>
            <person name="Lance K."/>
            <person name="Lara M."/>
            <person name="Lee W."/>
            <person name="Lennon N."/>
            <person name="Letendre F."/>
            <person name="LeVine R."/>
            <person name="Lipovsky A."/>
            <person name="Liu X."/>
            <person name="Liu J."/>
            <person name="Liu S."/>
            <person name="Lokyitsang T."/>
            <person name="Lokyitsang Y."/>
            <person name="Lubonja R."/>
            <person name="Lui A."/>
            <person name="MacDonald P."/>
            <person name="Magnisalis V."/>
            <person name="Maru K."/>
            <person name="Matthews C."/>
            <person name="McCusker W."/>
            <person name="McDonough S."/>
            <person name="Mehta T."/>
            <person name="Meldrim J."/>
            <person name="Meneus L."/>
            <person name="Mihai O."/>
            <person name="Mihalev A."/>
            <person name="Mihova T."/>
            <person name="Mittelman R."/>
            <person name="Mlenga V."/>
            <person name="Montmayeur A."/>
            <person name="Mulrain L."/>
            <person name="Navidi A."/>
            <person name="Naylor J."/>
            <person name="Negash T."/>
            <person name="Nguyen T."/>
            <person name="Nguyen N."/>
            <person name="Nicol R."/>
            <person name="Norbu C."/>
            <person name="Norbu N."/>
            <person name="Novod N."/>
            <person name="O'Neill B."/>
            <person name="Osman S."/>
            <person name="Markiewicz E."/>
            <person name="Oyono O.L."/>
            <person name="Patti C."/>
            <person name="Phunkhang P."/>
            <person name="Pierre F."/>
            <person name="Priest M."/>
            <person name="Raghuraman S."/>
            <person name="Rege F."/>
            <person name="Reyes R."/>
            <person name="Rise C."/>
            <person name="Rogov P."/>
            <person name="Ross K."/>
            <person name="Ryan E."/>
            <person name="Settipalli S."/>
            <person name="Shea T."/>
            <person name="Sherpa N."/>
            <person name="Shi L."/>
            <person name="Shih D."/>
            <person name="Sparrow T."/>
            <person name="Spaulding J."/>
            <person name="Stalker J."/>
            <person name="Stange-Thomann N."/>
            <person name="Stavropoulos S."/>
            <person name="Stone C."/>
            <person name="Strader C."/>
            <person name="Tesfaye S."/>
            <person name="Thomson T."/>
            <person name="Thoulutsang Y."/>
            <person name="Thoulutsang D."/>
            <person name="Topham K."/>
            <person name="Topping I."/>
            <person name="Tsamla T."/>
            <person name="Vassiliev H."/>
            <person name="Vo A."/>
            <person name="Wangchuk T."/>
            <person name="Wangdi T."/>
            <person name="Weiand M."/>
            <person name="Wilkinson J."/>
            <person name="Wilson A."/>
            <person name="Yadav S."/>
            <person name="Young G."/>
            <person name="Yu Q."/>
            <person name="Zembek L."/>
            <person name="Zhong D."/>
            <person name="Zimmer A."/>
            <person name="Zwirko Z."/>
            <person name="Jaffe D.B."/>
            <person name="Alvarez P."/>
            <person name="Brockman W."/>
            <person name="Butler J."/>
            <person name="Chin C."/>
            <person name="Gnerre S."/>
            <person name="Grabherr M."/>
            <person name="Kleber M."/>
            <person name="Mauceli E."/>
            <person name="MacCallum I."/>
        </authorList>
    </citation>
    <scope>NUCLEOTIDE SEQUENCE [LARGE SCALE GENOMIC DNA]</scope>
    <source>
        <strain evidence="11">Tai18E2 / Tucson 14021-0261.01</strain>
    </source>
</reference>
<protein>
    <recommendedName>
        <fullName evidence="9">Lipase domain-containing protein</fullName>
    </recommendedName>
</protein>
<sequence length="469" mass="52524">MHRVAAVGMQYNLVRCLKQLNLEATMNPLRTLCVLACLLAVAMGNPQSGNRSGRRSNSLDNVEQPSNWVNPREIEDLPNLKQVSLKKLQEMSLEEGATLLDKLYHLSQFNHVFQPDYTPEPSQIKGYIVGERGQKIEFNLNTLVEKVKRQQKFGDDEVTIFIQGLPETNTQVQKATRKLVQAYQQRYNLQPYASTDYSSEEQSQRSSSEEQQTQRRKQNGEQDDTKTGDLIVIQLGNAIEDFDQYATLNIERLGEIIGNRLVELTNTVNVPQEIIHLIGSGPAAHVAGVAGRQFTRQTGHKLRRITALDPTKIYGKPEERLTGLARGDADFVDAIHTSAYGMGTSQRLANVDFFPNGPSTGVPGADNVVEAAMRATRYFAESVRPGNERNFPAVAASSYQEYKQNKGYGKRGYMGIATDFDLQGDYILQVNSKSPFGRSTPAQKQTGYHQVHQPWRQSSSNQNQGSRRQ</sequence>
<feature type="domain" description="Lipase" evidence="9">
    <location>
        <begin position="123"/>
        <end position="436"/>
    </location>
</feature>
<feature type="region of interest" description="Disordered" evidence="8">
    <location>
        <begin position="191"/>
        <end position="225"/>
    </location>
</feature>
<evidence type="ECO:0000256" key="3">
    <source>
        <dbReference type="ARBA" id="ARBA00022525"/>
    </source>
</evidence>
<name>B4PXE9_DROYA</name>
<dbReference type="GO" id="GO:0016298">
    <property type="term" value="F:lipase activity"/>
    <property type="evidence" value="ECO:0007669"/>
    <property type="project" value="InterPro"/>
</dbReference>
<evidence type="ECO:0000313" key="10">
    <source>
        <dbReference type="EMBL" id="EDX02900.2"/>
    </source>
</evidence>
<evidence type="ECO:0000256" key="7">
    <source>
        <dbReference type="RuleBase" id="RU004262"/>
    </source>
</evidence>
<dbReference type="GO" id="GO:0032502">
    <property type="term" value="P:developmental process"/>
    <property type="evidence" value="ECO:0007669"/>
    <property type="project" value="UniProtKB-ARBA"/>
</dbReference>
<dbReference type="PANTHER" id="PTHR11610">
    <property type="entry name" value="LIPASE"/>
    <property type="match status" value="1"/>
</dbReference>
<organism evidence="10 11">
    <name type="scientific">Drosophila yakuba</name>
    <name type="common">Fruit fly</name>
    <dbReference type="NCBI Taxonomy" id="7245"/>
    <lineage>
        <taxon>Eukaryota</taxon>
        <taxon>Metazoa</taxon>
        <taxon>Ecdysozoa</taxon>
        <taxon>Arthropoda</taxon>
        <taxon>Hexapoda</taxon>
        <taxon>Insecta</taxon>
        <taxon>Pterygota</taxon>
        <taxon>Neoptera</taxon>
        <taxon>Endopterygota</taxon>
        <taxon>Diptera</taxon>
        <taxon>Brachycera</taxon>
        <taxon>Muscomorpha</taxon>
        <taxon>Ephydroidea</taxon>
        <taxon>Drosophilidae</taxon>
        <taxon>Drosophila</taxon>
        <taxon>Sophophora</taxon>
    </lineage>
</organism>
<comment type="subcellular location">
    <subcellularLocation>
        <location evidence="1">Secreted</location>
    </subcellularLocation>
</comment>
<keyword evidence="5" id="KW-0765">Sulfation</keyword>
<feature type="compositionally biased region" description="Low complexity" evidence="8">
    <location>
        <begin position="46"/>
        <end position="58"/>
    </location>
</feature>
<proteinExistence type="inferred from homology"/>
<dbReference type="InterPro" id="IPR013818">
    <property type="entry name" value="Lipase"/>
</dbReference>
<keyword evidence="11" id="KW-1185">Reference proteome</keyword>
<keyword evidence="6" id="KW-0732">Signal</keyword>
<keyword evidence="4" id="KW-0597">Phosphoprotein</keyword>
<dbReference type="Gene3D" id="3.40.50.1820">
    <property type="entry name" value="alpha/beta hydrolase"/>
    <property type="match status" value="1"/>
</dbReference>
<feature type="compositionally biased region" description="Low complexity" evidence="8">
    <location>
        <begin position="200"/>
        <end position="211"/>
    </location>
</feature>
<evidence type="ECO:0000256" key="1">
    <source>
        <dbReference type="ARBA" id="ARBA00004613"/>
    </source>
</evidence>
<dbReference type="KEGG" id="dya:Dyak_GE15420"/>
<feature type="region of interest" description="Disordered" evidence="8">
    <location>
        <begin position="46"/>
        <end position="67"/>
    </location>
</feature>
<dbReference type="SUPFAM" id="SSF53474">
    <property type="entry name" value="alpha/beta-Hydrolases"/>
    <property type="match status" value="1"/>
</dbReference>
<dbReference type="GO" id="GO:0016042">
    <property type="term" value="P:lipid catabolic process"/>
    <property type="evidence" value="ECO:0007669"/>
    <property type="project" value="TreeGrafter"/>
</dbReference>
<keyword evidence="3" id="KW-0964">Secreted</keyword>
<feature type="region of interest" description="Disordered" evidence="8">
    <location>
        <begin position="433"/>
        <end position="469"/>
    </location>
</feature>
<dbReference type="PANTHER" id="PTHR11610:SF149">
    <property type="entry name" value="FI01450P-RELATED"/>
    <property type="match status" value="1"/>
</dbReference>
<dbReference type="InterPro" id="IPR000734">
    <property type="entry name" value="TAG_lipase"/>
</dbReference>
<keyword evidence="10" id="KW-0378">Hydrolase</keyword>
<dbReference type="HOGENOM" id="CLU_027171_6_0_1"/>
<dbReference type="eggNOG" id="ENOG502SRF1">
    <property type="taxonomic scope" value="Eukaryota"/>
</dbReference>
<dbReference type="EMBL" id="CM000162">
    <property type="protein sequence ID" value="EDX02900.2"/>
    <property type="molecule type" value="Genomic_DNA"/>
</dbReference>
<accession>B4PXE9</accession>
<reference evidence="10 11" key="2">
    <citation type="journal article" date="2007" name="PLoS Biol.">
        <title>Principles of genome evolution in the Drosophila melanogaster species group.</title>
        <authorList>
            <person name="Ranz J.M."/>
            <person name="Maurin D."/>
            <person name="Chan Y.S."/>
            <person name="von Grotthuss M."/>
            <person name="Hillier L.W."/>
            <person name="Roote J."/>
            <person name="Ashburner M."/>
            <person name="Bergman C.M."/>
        </authorList>
    </citation>
    <scope>NUCLEOTIDE SEQUENCE [LARGE SCALE GENOMIC DNA]</scope>
    <source>
        <strain evidence="11">Tai18E2 / Tucson 14021-0261.01</strain>
    </source>
</reference>
<evidence type="ECO:0000256" key="6">
    <source>
        <dbReference type="ARBA" id="ARBA00022729"/>
    </source>
</evidence>
<evidence type="ECO:0000313" key="11">
    <source>
        <dbReference type="Proteomes" id="UP000002282"/>
    </source>
</evidence>
<evidence type="ECO:0000256" key="5">
    <source>
        <dbReference type="ARBA" id="ARBA00022641"/>
    </source>
</evidence>
<dbReference type="SMR" id="B4PXE9"/>
<dbReference type="Pfam" id="PF00151">
    <property type="entry name" value="Lipase"/>
    <property type="match status" value="1"/>
</dbReference>
<dbReference type="AlphaFoldDB" id="B4PXE9"/>
<evidence type="ECO:0000259" key="9">
    <source>
        <dbReference type="Pfam" id="PF00151"/>
    </source>
</evidence>
<dbReference type="Proteomes" id="UP000002282">
    <property type="component" value="Chromosome X"/>
</dbReference>
<dbReference type="GO" id="GO:0017171">
    <property type="term" value="F:serine hydrolase activity"/>
    <property type="evidence" value="ECO:0007669"/>
    <property type="project" value="TreeGrafter"/>
</dbReference>